<reference evidence="1" key="2">
    <citation type="journal article" date="2023" name="Microbiome">
        <title>Synthase-selected sorting approach identifies a beta-lactone synthase in a nudibranch symbiotic bacterium.</title>
        <authorList>
            <person name="Dzunkova M."/>
            <person name="La Clair J.J."/>
            <person name="Tyml T."/>
            <person name="Doud D."/>
            <person name="Schulz F."/>
            <person name="Piquer-Esteban S."/>
            <person name="Porcel Sanchis D."/>
            <person name="Osborn A."/>
            <person name="Robinson D."/>
            <person name="Louie K.B."/>
            <person name="Bowen B.P."/>
            <person name="Bowers R.M."/>
            <person name="Lee J."/>
            <person name="Arnau V."/>
            <person name="Diaz-Villanueva W."/>
            <person name="Stepanauskas R."/>
            <person name="Gosliner T."/>
            <person name="Date S.V."/>
            <person name="Northen T.R."/>
            <person name="Cheng J.F."/>
            <person name="Burkart M.D."/>
            <person name="Woyke T."/>
        </authorList>
    </citation>
    <scope>NUCLEOTIDE SEQUENCE</scope>
    <source>
        <strain evidence="1">Df01</strain>
    </source>
</reference>
<keyword evidence="2" id="KW-1185">Reference proteome</keyword>
<evidence type="ECO:0008006" key="3">
    <source>
        <dbReference type="Google" id="ProtNLM"/>
    </source>
</evidence>
<accession>A0ABT7QK70</accession>
<dbReference type="EMBL" id="JANQAO010000001">
    <property type="protein sequence ID" value="MDM5147065.1"/>
    <property type="molecule type" value="Genomic_DNA"/>
</dbReference>
<protein>
    <recommendedName>
        <fullName evidence="3">Secreted protein</fullName>
    </recommendedName>
</protein>
<evidence type="ECO:0000313" key="1">
    <source>
        <dbReference type="EMBL" id="MDM5147065.1"/>
    </source>
</evidence>
<gene>
    <name evidence="1" type="ORF">NQX30_01525</name>
</gene>
<sequence>MIKNWVAILVALLSAFQAESAYGVRRRPSLNRRSATTEPSLQDFFPACCSCTAGY</sequence>
<comment type="caution">
    <text evidence="1">The sequence shown here is derived from an EMBL/GenBank/DDBJ whole genome shotgun (WGS) entry which is preliminary data.</text>
</comment>
<proteinExistence type="predicted"/>
<reference evidence="1" key="1">
    <citation type="submission" date="2022-08" db="EMBL/GenBank/DDBJ databases">
        <authorList>
            <person name="Dzunkova M."/>
            <person name="La Clair J."/>
            <person name="Tyml T."/>
            <person name="Doud D."/>
            <person name="Schulz F."/>
            <person name="Piquer S."/>
            <person name="Porcel Sanchis D."/>
            <person name="Osborn A."/>
            <person name="Robinson D."/>
            <person name="Louie K.B."/>
            <person name="Bowen B.P."/>
            <person name="Bowers R."/>
            <person name="Lee J."/>
            <person name="Arnau Llombart V."/>
            <person name="Diaz Villanueva W."/>
            <person name="Gosliner T."/>
            <person name="Northen T."/>
            <person name="Cheng J.-F."/>
            <person name="Burkart M.D."/>
            <person name="Woyke T."/>
        </authorList>
    </citation>
    <scope>NUCLEOTIDE SEQUENCE</scope>
    <source>
        <strain evidence="1">Df01</strain>
    </source>
</reference>
<dbReference type="Proteomes" id="UP001168167">
    <property type="component" value="Unassembled WGS sequence"/>
</dbReference>
<evidence type="ECO:0000313" key="2">
    <source>
        <dbReference type="Proteomes" id="UP001168167"/>
    </source>
</evidence>
<name>A0ABT7QK70_9GAMM</name>
<organism evidence="1 2">
    <name type="scientific">Candidatus Doriopsillibacter californiensis</name>
    <dbReference type="NCBI Taxonomy" id="2970740"/>
    <lineage>
        <taxon>Bacteria</taxon>
        <taxon>Pseudomonadati</taxon>
        <taxon>Pseudomonadota</taxon>
        <taxon>Gammaproteobacteria</taxon>
        <taxon>Candidatus Tethybacterales</taxon>
        <taxon>Candidatus Persebacteraceae</taxon>
        <taxon>Candidatus Doriopsillibacter</taxon>
    </lineage>
</organism>